<dbReference type="Pfam" id="PF13500">
    <property type="entry name" value="AAA_26"/>
    <property type="match status" value="1"/>
</dbReference>
<comment type="catalytic activity">
    <reaction evidence="12">
        <text>acetyl-CoA + phosphate = acetyl phosphate + CoA</text>
        <dbReference type="Rhea" id="RHEA:19521"/>
        <dbReference type="ChEBI" id="CHEBI:22191"/>
        <dbReference type="ChEBI" id="CHEBI:43474"/>
        <dbReference type="ChEBI" id="CHEBI:57287"/>
        <dbReference type="ChEBI" id="CHEBI:57288"/>
        <dbReference type="EC" id="2.3.1.8"/>
    </reaction>
</comment>
<dbReference type="SUPFAM" id="SSF75138">
    <property type="entry name" value="HprK N-terminal domain-like"/>
    <property type="match status" value="1"/>
</dbReference>
<name>A0A1V8MAA3_9GAMM</name>
<dbReference type="InterPro" id="IPR002505">
    <property type="entry name" value="PTA_PTB"/>
</dbReference>
<dbReference type="PIRSF" id="PIRSF006107">
    <property type="entry name" value="PhpActrans_proteobac"/>
    <property type="match status" value="1"/>
</dbReference>
<accession>A0A1V8MAA3</accession>
<evidence type="ECO:0000313" key="15">
    <source>
        <dbReference type="EMBL" id="OQK18466.1"/>
    </source>
</evidence>
<evidence type="ECO:0000259" key="13">
    <source>
        <dbReference type="Pfam" id="PF01515"/>
    </source>
</evidence>
<dbReference type="InterPro" id="IPR050500">
    <property type="entry name" value="Phos_Acetyltrans/Butyryltrans"/>
</dbReference>
<dbReference type="Gene3D" id="3.40.1390.20">
    <property type="entry name" value="HprK N-terminal domain-like"/>
    <property type="match status" value="1"/>
</dbReference>
<evidence type="ECO:0000259" key="14">
    <source>
        <dbReference type="Pfam" id="PF07085"/>
    </source>
</evidence>
<feature type="domain" description="DRTGG" evidence="14">
    <location>
        <begin position="214"/>
        <end position="328"/>
    </location>
</feature>
<dbReference type="GO" id="GO:0005737">
    <property type="term" value="C:cytoplasm"/>
    <property type="evidence" value="ECO:0007669"/>
    <property type="project" value="UniProtKB-SubCell"/>
</dbReference>
<keyword evidence="10 12" id="KW-0012">Acyltransferase</keyword>
<comment type="function">
    <text evidence="12">Involved in acetate metabolism.</text>
</comment>
<evidence type="ECO:0000256" key="1">
    <source>
        <dbReference type="ARBA" id="ARBA00004496"/>
    </source>
</evidence>
<reference evidence="15 16" key="1">
    <citation type="submission" date="2015-12" db="EMBL/GenBank/DDBJ databases">
        <authorList>
            <person name="Shamseldin A."/>
            <person name="Moawad H."/>
            <person name="Abd El-Rahim W.M."/>
            <person name="Sadowsky M.J."/>
        </authorList>
    </citation>
    <scope>NUCLEOTIDE SEQUENCE [LARGE SCALE GENOMIC DNA]</scope>
    <source>
        <strain evidence="15 16">WF1</strain>
    </source>
</reference>
<evidence type="ECO:0000256" key="11">
    <source>
        <dbReference type="ARBA" id="ARBA00031108"/>
    </source>
</evidence>
<dbReference type="SUPFAM" id="SSF52540">
    <property type="entry name" value="P-loop containing nucleoside triphosphate hydrolases"/>
    <property type="match status" value="1"/>
</dbReference>
<evidence type="ECO:0000256" key="5">
    <source>
        <dbReference type="ARBA" id="ARBA00011643"/>
    </source>
</evidence>
<dbReference type="InterPro" id="IPR010766">
    <property type="entry name" value="DRTGG"/>
</dbReference>
<evidence type="ECO:0000256" key="10">
    <source>
        <dbReference type="ARBA" id="ARBA00023315"/>
    </source>
</evidence>
<dbReference type="NCBIfam" id="NF007233">
    <property type="entry name" value="PRK09653.1"/>
    <property type="match status" value="1"/>
</dbReference>
<dbReference type="InterPro" id="IPR004614">
    <property type="entry name" value="P_AcTrfase"/>
</dbReference>
<evidence type="ECO:0000313" key="16">
    <source>
        <dbReference type="Proteomes" id="UP000191980"/>
    </source>
</evidence>
<dbReference type="Proteomes" id="UP000191980">
    <property type="component" value="Unassembled WGS sequence"/>
</dbReference>
<dbReference type="NCBIfam" id="NF004167">
    <property type="entry name" value="PRK05632.1"/>
    <property type="match status" value="1"/>
</dbReference>
<evidence type="ECO:0000256" key="3">
    <source>
        <dbReference type="ARBA" id="ARBA00008756"/>
    </source>
</evidence>
<comment type="pathway">
    <text evidence="2 12">Metabolic intermediate biosynthesis; acetyl-CoA biosynthesis; acetyl-CoA from acetate: step 2/2.</text>
</comment>
<dbReference type="STRING" id="1420851.AU255_11805"/>
<dbReference type="InterPro" id="IPR016475">
    <property type="entry name" value="P-Actrans_bac"/>
</dbReference>
<dbReference type="InterPro" id="IPR042113">
    <property type="entry name" value="P_AcTrfase_dom1"/>
</dbReference>
<evidence type="ECO:0000256" key="2">
    <source>
        <dbReference type="ARBA" id="ARBA00004989"/>
    </source>
</evidence>
<dbReference type="SUPFAM" id="SSF53659">
    <property type="entry name" value="Isocitrate/Isopropylmalate dehydrogenase-like"/>
    <property type="match status" value="1"/>
</dbReference>
<keyword evidence="8 12" id="KW-0963">Cytoplasm</keyword>
<dbReference type="InterPro" id="IPR028979">
    <property type="entry name" value="Ser_kin/Pase_Hpr-like_N_sf"/>
</dbReference>
<protein>
    <recommendedName>
        <fullName evidence="7 12">Phosphate acetyltransferase</fullName>
        <ecNumber evidence="6 12">2.3.1.8</ecNumber>
    </recommendedName>
    <alternativeName>
        <fullName evidence="11 12">Phosphotransacetylase</fullName>
    </alternativeName>
</protein>
<evidence type="ECO:0000256" key="12">
    <source>
        <dbReference type="PIRNR" id="PIRNR006107"/>
    </source>
</evidence>
<comment type="subcellular location">
    <subcellularLocation>
        <location evidence="1 12">Cytoplasm</location>
    </subcellularLocation>
</comment>
<dbReference type="Pfam" id="PF01515">
    <property type="entry name" value="PTA_PTB"/>
    <property type="match status" value="1"/>
</dbReference>
<dbReference type="Gene3D" id="3.40.50.300">
    <property type="entry name" value="P-loop containing nucleotide triphosphate hydrolases"/>
    <property type="match status" value="1"/>
</dbReference>
<keyword evidence="16" id="KW-1185">Reference proteome</keyword>
<evidence type="ECO:0000256" key="4">
    <source>
        <dbReference type="ARBA" id="ARBA00009786"/>
    </source>
</evidence>
<dbReference type="AlphaFoldDB" id="A0A1V8MAA3"/>
<comment type="similarity">
    <text evidence="3 12">In the C-terminal section; belongs to the phosphate acetyltransferase and butyryltransferase family.</text>
</comment>
<keyword evidence="9 12" id="KW-0808">Transferase</keyword>
<dbReference type="Pfam" id="PF07085">
    <property type="entry name" value="DRTGG"/>
    <property type="match status" value="1"/>
</dbReference>
<dbReference type="RefSeq" id="WP_080523065.1">
    <property type="nucleotide sequence ID" value="NZ_LPUF01000001.1"/>
</dbReference>
<dbReference type="OrthoDB" id="9808984at2"/>
<gene>
    <name evidence="15" type="ORF">AU255_11805</name>
</gene>
<dbReference type="PANTHER" id="PTHR43356">
    <property type="entry name" value="PHOSPHATE ACETYLTRANSFERASE"/>
    <property type="match status" value="1"/>
</dbReference>
<evidence type="ECO:0000256" key="9">
    <source>
        <dbReference type="ARBA" id="ARBA00022679"/>
    </source>
</evidence>
<comment type="caution">
    <text evidence="15">The sequence shown here is derived from an EMBL/GenBank/DDBJ whole genome shotgun (WGS) entry which is preliminary data.</text>
</comment>
<evidence type="ECO:0000256" key="7">
    <source>
        <dbReference type="ARBA" id="ARBA00021528"/>
    </source>
</evidence>
<evidence type="ECO:0000256" key="8">
    <source>
        <dbReference type="ARBA" id="ARBA00022490"/>
    </source>
</evidence>
<feature type="domain" description="Phosphate acetyl/butaryl transferase" evidence="13">
    <location>
        <begin position="374"/>
        <end position="690"/>
    </location>
</feature>
<organism evidence="15 16">
    <name type="scientific">Methyloprofundus sedimenti</name>
    <dbReference type="NCBI Taxonomy" id="1420851"/>
    <lineage>
        <taxon>Bacteria</taxon>
        <taxon>Pseudomonadati</taxon>
        <taxon>Pseudomonadota</taxon>
        <taxon>Gammaproteobacteria</taxon>
        <taxon>Methylococcales</taxon>
        <taxon>Methylococcaceae</taxon>
        <taxon>Methyloprofundus</taxon>
    </lineage>
</organism>
<dbReference type="InterPro" id="IPR027417">
    <property type="entry name" value="P-loop_NTPase"/>
</dbReference>
<dbReference type="NCBIfam" id="TIGR00651">
    <property type="entry name" value="pta"/>
    <property type="match status" value="1"/>
</dbReference>
<comment type="domain">
    <text evidence="12">The N-terminal region seems to be important for proper quaternary structure. The C-terminal region contains the substrate-binding site.</text>
</comment>
<dbReference type="GO" id="GO:0008959">
    <property type="term" value="F:phosphate acetyltransferase activity"/>
    <property type="evidence" value="ECO:0007669"/>
    <property type="project" value="UniProtKB-EC"/>
</dbReference>
<comment type="subunit">
    <text evidence="5">Homohexamer.</text>
</comment>
<dbReference type="EC" id="2.3.1.8" evidence="6 12"/>
<dbReference type="EMBL" id="LPUF01000001">
    <property type="protein sequence ID" value="OQK18466.1"/>
    <property type="molecule type" value="Genomic_DNA"/>
</dbReference>
<comment type="similarity">
    <text evidence="4 12">In the N-terminal section; belongs to the CobB/CobQ family.</text>
</comment>
<dbReference type="InterPro" id="IPR042112">
    <property type="entry name" value="P_AcTrfase_dom2"/>
</dbReference>
<proteinExistence type="inferred from homology"/>
<dbReference type="PANTHER" id="PTHR43356:SF3">
    <property type="entry name" value="PHOSPHATE ACETYLTRANSFERASE"/>
    <property type="match status" value="1"/>
</dbReference>
<evidence type="ECO:0000256" key="6">
    <source>
        <dbReference type="ARBA" id="ARBA00012707"/>
    </source>
</evidence>
<dbReference type="GO" id="GO:0006085">
    <property type="term" value="P:acetyl-CoA biosynthetic process"/>
    <property type="evidence" value="ECO:0007669"/>
    <property type="project" value="UniProtKB-UniPathway"/>
</dbReference>
<dbReference type="Gene3D" id="3.40.50.10950">
    <property type="match status" value="1"/>
</dbReference>
<dbReference type="UniPathway" id="UPA00340">
    <property type="reaction ID" value="UER00459"/>
</dbReference>
<dbReference type="Gene3D" id="3.40.50.10750">
    <property type="entry name" value="Isocitrate/Isopropylmalate dehydrogenase-like"/>
    <property type="match status" value="1"/>
</dbReference>
<sequence length="697" mass="77038">MNKQNIYVTGAEQGSGKSIIMLAIMDMLSGYAGKIGFFRPIIESQEKQDELIQLVKHKYQIEFSNDAMYGCQMKEAQELIENNKYDELLKRILSKFRALSEQCEHVLCVGPDYVGDDSVFEFDFNADLANNLGCLIMPVVQGQGRNDLQIIDAVSGLKHALQEFHCDLLACVINGVAVEQVEALRKRFSHKPEGRFPVYIVPVEPSLFKPSMGNISSQLSAQVLSGNKQTLNKLVNNYKVAAMQVPNFLELLDEGDLIITPGDRADIILSCFMAYTSSNYPQIAGLLLTGKQGTAFQVQHLLAGLADMPFAVLSVKHDTFSTAMQIKDVKSRFYSQDERKIATALGLVEANLDFSELRQRISAEHPERVTPLMFEYEQIQRAKKNIRHIVLPEGDEDRILRAAQILLLRKIVKITLLGDVDKIQQKIQSLGLQLDDINIIDPLKSELRALYAEAYFNLRKEKGITYDMAYDIMSDVSYFGTMMVHLNHADGMVSGAVHTTQHTIRPAFQIIKTRPGTSIVSSVFFMCLEDRVLVYGDCAINPDPNAQQLADIAVSAAETAKMYNISPRIAMLSYSTGESGKGAAVDKVRQAVAIAKRAHPELKIEGPMQYDAAVDAGVARTKLPNSEVAGNANVFIFPDLNTGNNTYKAVQRSTGAIAIGPILQGLNKPVNDLSRGCTVTDIVNTVVMTAIQSQSEN</sequence>
<dbReference type="FunFam" id="3.40.50.10750:FF:000001">
    <property type="entry name" value="Phosphate acetyltransferase"/>
    <property type="match status" value="1"/>
</dbReference>